<evidence type="ECO:0000256" key="1">
    <source>
        <dbReference type="ARBA" id="ARBA00008664"/>
    </source>
</evidence>
<dbReference type="GO" id="GO:0060627">
    <property type="term" value="P:regulation of vesicle-mediated transport"/>
    <property type="evidence" value="ECO:0007669"/>
    <property type="project" value="TreeGrafter"/>
</dbReference>
<evidence type="ECO:0000256" key="2">
    <source>
        <dbReference type="ARBA" id="ARBA00022737"/>
    </source>
</evidence>
<keyword evidence="3 6" id="KW-0378">Hydrolase</keyword>
<dbReference type="Pfam" id="PF00787">
    <property type="entry name" value="PX"/>
    <property type="match status" value="1"/>
</dbReference>
<evidence type="ECO:0000256" key="3">
    <source>
        <dbReference type="ARBA" id="ARBA00022801"/>
    </source>
</evidence>
<dbReference type="Proteomes" id="UP000314986">
    <property type="component" value="Unassembled WGS sequence"/>
</dbReference>
<dbReference type="FunFam" id="3.30.870.10:FF:000022">
    <property type="entry name" value="Phospholipase"/>
    <property type="match status" value="1"/>
</dbReference>
<dbReference type="Pfam" id="PF13091">
    <property type="entry name" value="PLDc_2"/>
    <property type="match status" value="1"/>
</dbReference>
<dbReference type="InterPro" id="IPR001736">
    <property type="entry name" value="PLipase_D/transphosphatidylase"/>
</dbReference>
<dbReference type="Gene3D" id="3.30.870.10">
    <property type="entry name" value="Endonuclease Chain A"/>
    <property type="match status" value="2"/>
</dbReference>
<dbReference type="SMART" id="SM00233">
    <property type="entry name" value="PH"/>
    <property type="match status" value="1"/>
</dbReference>
<comment type="similarity">
    <text evidence="1 6">Belongs to the phospholipase D family.</text>
</comment>
<dbReference type="PANTHER" id="PTHR18896">
    <property type="entry name" value="PHOSPHOLIPASE D"/>
    <property type="match status" value="1"/>
</dbReference>
<reference evidence="9" key="3">
    <citation type="journal article" date="2014" name="Nature">
        <title>Elephant shark genome provides unique insights into gnathostome evolution.</title>
        <authorList>
            <consortium name="International Elephant Shark Genome Sequencing Consortium"/>
            <person name="Venkatesh B."/>
            <person name="Lee A.P."/>
            <person name="Ravi V."/>
            <person name="Maurya A.K."/>
            <person name="Lian M.M."/>
            <person name="Swann J.B."/>
            <person name="Ohta Y."/>
            <person name="Flajnik M.F."/>
            <person name="Sutoh Y."/>
            <person name="Kasahara M."/>
            <person name="Hoon S."/>
            <person name="Gangu V."/>
            <person name="Roy S.W."/>
            <person name="Irimia M."/>
            <person name="Korzh V."/>
            <person name="Kondrychyn I."/>
            <person name="Lim Z.W."/>
            <person name="Tay B.H."/>
            <person name="Tohari S."/>
            <person name="Kong K.W."/>
            <person name="Ho S."/>
            <person name="Lorente-Galdos B."/>
            <person name="Quilez J."/>
            <person name="Marques-Bonet T."/>
            <person name="Raney B.J."/>
            <person name="Ingham P.W."/>
            <person name="Tay A."/>
            <person name="Hillier L.W."/>
            <person name="Minx P."/>
            <person name="Boehm T."/>
            <person name="Wilson R.K."/>
            <person name="Brenner S."/>
            <person name="Warren W.C."/>
        </authorList>
    </citation>
    <scope>NUCLEOTIDE SEQUENCE [LARGE SCALE GENOMIC DNA]</scope>
</reference>
<feature type="domain" description="PLD phosphodiesterase" evidence="7">
    <location>
        <begin position="673"/>
        <end position="700"/>
    </location>
</feature>
<comment type="catalytic activity">
    <reaction evidence="6">
        <text>a 1,2-diacyl-sn-glycero-3-phosphocholine + H2O = a 1,2-diacyl-sn-glycero-3-phosphate + choline + H(+)</text>
        <dbReference type="Rhea" id="RHEA:14445"/>
        <dbReference type="ChEBI" id="CHEBI:15354"/>
        <dbReference type="ChEBI" id="CHEBI:15377"/>
        <dbReference type="ChEBI" id="CHEBI:15378"/>
        <dbReference type="ChEBI" id="CHEBI:57643"/>
        <dbReference type="ChEBI" id="CHEBI:58608"/>
        <dbReference type="EC" id="3.1.4.4"/>
    </reaction>
</comment>
<dbReference type="Gene3D" id="3.30.1520.10">
    <property type="entry name" value="Phox-like domain"/>
    <property type="match status" value="1"/>
</dbReference>
<dbReference type="PROSITE" id="PS50035">
    <property type="entry name" value="PLD"/>
    <property type="match status" value="2"/>
</dbReference>
<keyword evidence="2" id="KW-0677">Repeat</keyword>
<evidence type="ECO:0000256" key="5">
    <source>
        <dbReference type="ARBA" id="ARBA00023098"/>
    </source>
</evidence>
<dbReference type="InterPro" id="IPR001683">
    <property type="entry name" value="PX_dom"/>
</dbReference>
<dbReference type="InterPro" id="IPR001849">
    <property type="entry name" value="PH_domain"/>
</dbReference>
<dbReference type="GO" id="GO:0035556">
    <property type="term" value="P:intracellular signal transduction"/>
    <property type="evidence" value="ECO:0007669"/>
    <property type="project" value="InterPro"/>
</dbReference>
<dbReference type="SUPFAM" id="SSF50729">
    <property type="entry name" value="PH domain-like"/>
    <property type="match status" value="1"/>
</dbReference>
<reference evidence="9" key="1">
    <citation type="journal article" date="2006" name="Science">
        <title>Ancient noncoding elements conserved in the human genome.</title>
        <authorList>
            <person name="Venkatesh B."/>
            <person name="Kirkness E.F."/>
            <person name="Loh Y.H."/>
            <person name="Halpern A.L."/>
            <person name="Lee A.P."/>
            <person name="Johnson J."/>
            <person name="Dandona N."/>
            <person name="Viswanathan L.D."/>
            <person name="Tay A."/>
            <person name="Venter J.C."/>
            <person name="Strausberg R.L."/>
            <person name="Brenner S."/>
        </authorList>
    </citation>
    <scope>NUCLEOTIDE SEQUENCE [LARGE SCALE GENOMIC DNA]</scope>
</reference>
<organism evidence="8 9">
    <name type="scientific">Callorhinchus milii</name>
    <name type="common">Ghost shark</name>
    <dbReference type="NCBI Taxonomy" id="7868"/>
    <lineage>
        <taxon>Eukaryota</taxon>
        <taxon>Metazoa</taxon>
        <taxon>Chordata</taxon>
        <taxon>Craniata</taxon>
        <taxon>Vertebrata</taxon>
        <taxon>Chondrichthyes</taxon>
        <taxon>Holocephali</taxon>
        <taxon>Chimaeriformes</taxon>
        <taxon>Callorhinchidae</taxon>
        <taxon>Callorhinchus</taxon>
    </lineage>
</organism>
<dbReference type="PIRSF" id="PIRSF009376">
    <property type="entry name" value="Phospholipase_D_euk"/>
    <property type="match status" value="1"/>
</dbReference>
<dbReference type="FunFam" id="3.30.870.10:FF:000048">
    <property type="entry name" value="Phospholipase"/>
    <property type="match status" value="1"/>
</dbReference>
<keyword evidence="4 6" id="KW-0442">Lipid degradation</keyword>
<feature type="domain" description="PLD phosphodiesterase" evidence="7">
    <location>
        <begin position="362"/>
        <end position="389"/>
    </location>
</feature>
<dbReference type="SMART" id="SM00155">
    <property type="entry name" value="PLDc"/>
    <property type="match status" value="2"/>
</dbReference>
<dbReference type="GO" id="GO:0004630">
    <property type="term" value="F:phospholipase D activity"/>
    <property type="evidence" value="ECO:0007669"/>
    <property type="project" value="UniProtKB-UniRule"/>
</dbReference>
<dbReference type="PANTHER" id="PTHR18896:SF121">
    <property type="entry name" value="PHOSPHOLIPASE D2"/>
    <property type="match status" value="1"/>
</dbReference>
<dbReference type="InterPro" id="IPR016555">
    <property type="entry name" value="PLipase_D_euk"/>
</dbReference>
<sequence length="858" mass="99016">NRLPGEVVEGHGIFNKSILFTSLLKVRPSTLYMVRIVHGDFTWTVKKKFKHFEELHRELLKHKLKLQVIQPLTRYVSPSFSLSANPCLSEHHILLKRLEEYLNILLEKTFYRNYHGMCELSFAIGREGMIVKRSGGHRIPGLNCCGRHRVCYRWSKRWMVIKDSFLLYMRPSNGIISFVLLFDKGFNVQVGSKDTGAKYGVMIENLSRTLIIKCSSYRQACWWKQEITNLAERHGQDFLTEHRFDSFVPARHNILARWFVNGSSYFSAVADALEQAKAEIFIADWWLSPEIYLKRPAKDDYWQLDNVLKRKAEQGVKIFVLLYKEVELALGINSDYSKRTLTSLHSNITVMRHPDHVSSTVLLWAHHEKLVVIDQSVAFLGGIDLAYGRFDDHEYRLTDLENPDQVDHKSELPKEHLLIPDQTNQKFWLGKDYCNFILKDWVQLDKPFEDFIDRCTTPRMPWRDIGVVVHGGAARDVARHFIQRWNFTKIVKAKYKAPLFPYLLPRSHDTADKLPFVIPDCVTSNVQVLRSVECWSAGSCESSIYNAYLQVIRDSEHFIYIENQFFISCADERNVYNRIGDVIVDRILKAHNAGKTYRVYILVPLLPGFQGDITTGGGNSIQTILHFTFRTMCRGEHSIIERLKLDMGDDWVKYISFAGLRTNAELDNKLVTELIYVHSKMLIADDRQVIIGSANINDRSMLGKRDSEMAVLVEDTEMVTSIMDGEEYQAGKFALRLRLQCFKYVKSLVSALCASMRIVDPVSDRFFQEIWNATATTNAAIYDQVFGCLPSNSVRSLSMLRDFVSTPVLAAEDPEQAREKLKSIRGFLVQYPLFFLCEEYLLPPLNSKEGMIPTEVWT</sequence>
<reference evidence="8" key="5">
    <citation type="submission" date="2025-09" db="UniProtKB">
        <authorList>
            <consortium name="Ensembl"/>
        </authorList>
    </citation>
    <scope>IDENTIFICATION</scope>
</reference>
<dbReference type="EC" id="3.1.4.4" evidence="6"/>
<evidence type="ECO:0000256" key="4">
    <source>
        <dbReference type="ARBA" id="ARBA00022963"/>
    </source>
</evidence>
<dbReference type="SUPFAM" id="SSF64268">
    <property type="entry name" value="PX domain"/>
    <property type="match status" value="1"/>
</dbReference>
<dbReference type="SUPFAM" id="SSF56024">
    <property type="entry name" value="Phospholipase D/nuclease"/>
    <property type="match status" value="2"/>
</dbReference>
<dbReference type="GO" id="GO:0009395">
    <property type="term" value="P:phospholipid catabolic process"/>
    <property type="evidence" value="ECO:0007669"/>
    <property type="project" value="TreeGrafter"/>
</dbReference>
<evidence type="ECO:0000256" key="6">
    <source>
        <dbReference type="PIRNR" id="PIRNR009376"/>
    </source>
</evidence>
<dbReference type="FunFam" id="3.30.870.10:FF:000005">
    <property type="entry name" value="Phospholipase"/>
    <property type="match status" value="1"/>
</dbReference>
<proteinExistence type="inferred from homology"/>
<evidence type="ECO:0000313" key="8">
    <source>
        <dbReference type="Ensembl" id="ENSCMIP00000035508.1"/>
    </source>
</evidence>
<dbReference type="InterPro" id="IPR025202">
    <property type="entry name" value="PLD-like_dom"/>
</dbReference>
<dbReference type="Pfam" id="PF00614">
    <property type="entry name" value="PLDc"/>
    <property type="match status" value="1"/>
</dbReference>
<reference evidence="8" key="4">
    <citation type="submission" date="2025-08" db="UniProtKB">
        <authorList>
            <consortium name="Ensembl"/>
        </authorList>
    </citation>
    <scope>IDENTIFICATION</scope>
</reference>
<gene>
    <name evidence="8" type="primary">LOC103190576</name>
</gene>
<keyword evidence="9" id="KW-1185">Reference proteome</keyword>
<dbReference type="GeneTree" id="ENSGT00940000160229"/>
<keyword evidence="5" id="KW-0443">Lipid metabolism</keyword>
<dbReference type="GO" id="GO:0035091">
    <property type="term" value="F:phosphatidylinositol binding"/>
    <property type="evidence" value="ECO:0007669"/>
    <property type="project" value="InterPro"/>
</dbReference>
<reference evidence="9" key="2">
    <citation type="journal article" date="2007" name="PLoS Biol.">
        <title>Survey sequencing and comparative analysis of the elephant shark (Callorhinchus milii) genome.</title>
        <authorList>
            <person name="Venkatesh B."/>
            <person name="Kirkness E.F."/>
            <person name="Loh Y.H."/>
            <person name="Halpern A.L."/>
            <person name="Lee A.P."/>
            <person name="Johnson J."/>
            <person name="Dandona N."/>
            <person name="Viswanathan L.D."/>
            <person name="Tay A."/>
            <person name="Venter J.C."/>
            <person name="Strausberg R.L."/>
            <person name="Brenner S."/>
        </authorList>
    </citation>
    <scope>NUCLEOTIDE SEQUENCE [LARGE SCALE GENOMIC DNA]</scope>
</reference>
<dbReference type="Ensembl" id="ENSCMIT00000036035.1">
    <property type="protein sequence ID" value="ENSCMIP00000035508.1"/>
    <property type="gene ID" value="ENSCMIG00000014762.1"/>
</dbReference>
<evidence type="ECO:0000313" key="9">
    <source>
        <dbReference type="Proteomes" id="UP000314986"/>
    </source>
</evidence>
<dbReference type="InterPro" id="IPR015679">
    <property type="entry name" value="PLipase_D_fam"/>
</dbReference>
<name>A0A4W3JBQ2_CALMI</name>
<evidence type="ECO:0000259" key="7">
    <source>
        <dbReference type="PROSITE" id="PS50035"/>
    </source>
</evidence>
<dbReference type="AlphaFoldDB" id="A0A4W3JBQ2"/>
<protein>
    <recommendedName>
        <fullName evidence="6">Phospholipase</fullName>
        <ecNumber evidence="6">3.1.4.4</ecNumber>
    </recommendedName>
</protein>
<dbReference type="GO" id="GO:0006654">
    <property type="term" value="P:phosphatidic acid biosynthetic process"/>
    <property type="evidence" value="ECO:0007669"/>
    <property type="project" value="InterPro"/>
</dbReference>
<dbReference type="InterPro" id="IPR036871">
    <property type="entry name" value="PX_dom_sf"/>
</dbReference>
<dbReference type="CDD" id="cd01254">
    <property type="entry name" value="PH_PLD"/>
    <property type="match status" value="1"/>
</dbReference>
<accession>A0A4W3JBQ2</accession>